<dbReference type="EMBL" id="LT670817">
    <property type="protein sequence ID" value="SHH50707.1"/>
    <property type="molecule type" value="Genomic_DNA"/>
</dbReference>
<proteinExistence type="predicted"/>
<accession>A0A1M5TIX1</accession>
<gene>
    <name evidence="1" type="ORF">SAMN05443248_5038</name>
</gene>
<evidence type="ECO:0000313" key="2">
    <source>
        <dbReference type="Proteomes" id="UP000189796"/>
    </source>
</evidence>
<dbReference type="AlphaFoldDB" id="A0A1M5TIX1"/>
<reference evidence="1 2" key="1">
    <citation type="submission" date="2016-11" db="EMBL/GenBank/DDBJ databases">
        <authorList>
            <person name="Jaros S."/>
            <person name="Januszkiewicz K."/>
            <person name="Wedrychowicz H."/>
        </authorList>
    </citation>
    <scope>NUCLEOTIDE SEQUENCE [LARGE SCALE GENOMIC DNA]</scope>
    <source>
        <strain evidence="1 2">GAS138</strain>
    </source>
</reference>
<organism evidence="1 2">
    <name type="scientific">Bradyrhizobium erythrophlei</name>
    <dbReference type="NCBI Taxonomy" id="1437360"/>
    <lineage>
        <taxon>Bacteria</taxon>
        <taxon>Pseudomonadati</taxon>
        <taxon>Pseudomonadota</taxon>
        <taxon>Alphaproteobacteria</taxon>
        <taxon>Hyphomicrobiales</taxon>
        <taxon>Nitrobacteraceae</taxon>
        <taxon>Bradyrhizobium</taxon>
    </lineage>
</organism>
<sequence length="72" mass="7636">MALSKYQLDTAQPTAPDSVAVGATVSKVAVTLPAVTAAELATMFEVARRGHTRLRLDDNIPSAYPVGPKRKN</sequence>
<dbReference type="Proteomes" id="UP000189796">
    <property type="component" value="Chromosome I"/>
</dbReference>
<name>A0A1M5TIX1_9BRAD</name>
<protein>
    <submittedName>
        <fullName evidence="1">Uncharacterized protein</fullName>
    </submittedName>
</protein>
<evidence type="ECO:0000313" key="1">
    <source>
        <dbReference type="EMBL" id="SHH50707.1"/>
    </source>
</evidence>